<dbReference type="EMBL" id="FYEW01000001">
    <property type="protein sequence ID" value="SNC62302.1"/>
    <property type="molecule type" value="Genomic_DNA"/>
</dbReference>
<name>A0A212T8E8_9BACT</name>
<evidence type="ECO:0000313" key="2">
    <source>
        <dbReference type="Proteomes" id="UP000198131"/>
    </source>
</evidence>
<organism evidence="1 2">
    <name type="scientific">Hymenobacter gelipurpurascens</name>
    <dbReference type="NCBI Taxonomy" id="89968"/>
    <lineage>
        <taxon>Bacteria</taxon>
        <taxon>Pseudomonadati</taxon>
        <taxon>Bacteroidota</taxon>
        <taxon>Cytophagia</taxon>
        <taxon>Cytophagales</taxon>
        <taxon>Hymenobacteraceae</taxon>
        <taxon>Hymenobacter</taxon>
    </lineage>
</organism>
<keyword evidence="2" id="KW-1185">Reference proteome</keyword>
<dbReference type="AlphaFoldDB" id="A0A212T8E8"/>
<reference evidence="2" key="1">
    <citation type="submission" date="2017-06" db="EMBL/GenBank/DDBJ databases">
        <authorList>
            <person name="Varghese N."/>
            <person name="Submissions S."/>
        </authorList>
    </citation>
    <scope>NUCLEOTIDE SEQUENCE [LARGE SCALE GENOMIC DNA]</scope>
    <source>
        <strain evidence="2">DSM 11116</strain>
    </source>
</reference>
<protein>
    <submittedName>
        <fullName evidence="1">Uncharacterized protein</fullName>
    </submittedName>
</protein>
<dbReference type="RefSeq" id="WP_088841963.1">
    <property type="nucleotide sequence ID" value="NZ_FYEW01000001.1"/>
</dbReference>
<proteinExistence type="predicted"/>
<accession>A0A212T8E8</accession>
<dbReference type="Proteomes" id="UP000198131">
    <property type="component" value="Unassembled WGS sequence"/>
</dbReference>
<gene>
    <name evidence="1" type="ORF">SAMN06265337_0643</name>
</gene>
<dbReference type="OrthoDB" id="938914at2"/>
<evidence type="ECO:0000313" key="1">
    <source>
        <dbReference type="EMBL" id="SNC62302.1"/>
    </source>
</evidence>
<sequence length="614" mass="70052">MILSPDQVRQLLQAPANAGAIEACLRHEQRLQLHAIAHMDPDRRPEGWRYIREYAQGLLPKDKFTRWQQCVPAPLPSTDVVEDISTGLRRVFEAQDGLVQCELATPELETDFETYRTQMRESEFWSGDAFQAIQARPHSLLVVDMAAEQRTSRPEPYVFLLELEQLYDVALRSDGTCEYVLFVLPERRQEGSDLVIERMACYDDAAYCIFEKPRGEQEWTEVLRNPHILGYCPARVLWDDAMDGVTNLARRAPLSSVLGSLDRYVFWDAAIEYYRLHGTFPIMWGFEQECGYKGGEGEVCQGGFVSFIKGYETLSNGEQRPLYSEKVCPSCAARELIGPGSYVEVPAPSKEMPDTRDPVGMVTPSVPVLEHVQLMQERRREALLRSVLGGGGEPSNEQAKNTKQVQGGFEIKQDVLVEFKKPIERARAWTLTTKGKLRYGPLYRGTFVSMGERFYLKTPEQLATEEAEARKAGRPVYELSQARDFRYQTQWRNNPAQLDRMRILSDLEPYPEYSVEQILTMIALATSDSNTMAKDLFDLGLMRLKVDFGRYLTRFESEQMDVRRFASLQPYHIKLESITSFLLSYVNESPKIANRIETSGKGETRPQNAPEPAA</sequence>